<dbReference type="Proteomes" id="UP000830395">
    <property type="component" value="Chromosome 9"/>
</dbReference>
<dbReference type="EMBL" id="CM040983">
    <property type="protein sequence ID" value="MCJ8735677.1"/>
    <property type="molecule type" value="Genomic_DNA"/>
</dbReference>
<gene>
    <name evidence="1" type="ORF">PDJAM_G00250120</name>
</gene>
<keyword evidence="2" id="KW-1185">Reference proteome</keyword>
<organism evidence="1 2">
    <name type="scientific">Pangasius djambal</name>
    <dbReference type="NCBI Taxonomy" id="1691987"/>
    <lineage>
        <taxon>Eukaryota</taxon>
        <taxon>Metazoa</taxon>
        <taxon>Chordata</taxon>
        <taxon>Craniata</taxon>
        <taxon>Vertebrata</taxon>
        <taxon>Euteleostomi</taxon>
        <taxon>Actinopterygii</taxon>
        <taxon>Neopterygii</taxon>
        <taxon>Teleostei</taxon>
        <taxon>Ostariophysi</taxon>
        <taxon>Siluriformes</taxon>
        <taxon>Pangasiidae</taxon>
        <taxon>Pangasius</taxon>
    </lineage>
</organism>
<name>A0ACC5YJE3_9TELE</name>
<sequence length="263" mass="30037">MLQQILTNMYVDPDILEALNEEQKKTLFLKMREEQVRRWKEREEKEEKEGRIEKPRPKKASFKKVSWLLGRDGDVHVCVIGETNEFKSSKLLLSELREQNENNLNNTNRPQNPGYLKSSLGNRVIQQDSSKPGIELLLNQAEEMNHTNTLPDIQKHNSSHSTEELKNQKEDSSNLRTPNSYRTDREPFVVAKLNQFGLQKSAVEQDTQERGVVNEQGLGSPFGGRVAQLRMNFNTPNTKVPSPCTKPPIPTKPAHLLTAASVR</sequence>
<accession>A0ACC5YJE3</accession>
<comment type="caution">
    <text evidence="1">The sequence shown here is derived from an EMBL/GenBank/DDBJ whole genome shotgun (WGS) entry which is preliminary data.</text>
</comment>
<proteinExistence type="predicted"/>
<evidence type="ECO:0000313" key="2">
    <source>
        <dbReference type="Proteomes" id="UP000830395"/>
    </source>
</evidence>
<protein>
    <submittedName>
        <fullName evidence="1">Uncharacterized protein</fullName>
    </submittedName>
</protein>
<reference evidence="1" key="1">
    <citation type="submission" date="2020-02" db="EMBL/GenBank/DDBJ databases">
        <title>Genome sequencing of the panga catfish, Pangasius djambal.</title>
        <authorList>
            <person name="Wen M."/>
            <person name="Zahm M."/>
            <person name="Roques C."/>
            <person name="Cabau C."/>
            <person name="Klopp C."/>
            <person name="Donnadieu C."/>
            <person name="Jouanno E."/>
            <person name="Avarre J.-C."/>
            <person name="Campet M."/>
            <person name="Ha T."/>
            <person name="Dugue R."/>
            <person name="Lampietro C."/>
            <person name="Louis A."/>
            <person name="Herpin A."/>
            <person name="Echchiki A."/>
            <person name="Berthelot C."/>
            <person name="Parey E."/>
            <person name="Roest-Crollius H."/>
            <person name="Braasch I."/>
            <person name="Postlethwait J.H."/>
            <person name="Bobe J."/>
            <person name="Montfort J."/>
            <person name="Bouchez O."/>
            <person name="Begum T."/>
            <person name="Schartl M."/>
            <person name="Gustiano R."/>
            <person name="Guiguen Y."/>
        </authorList>
    </citation>
    <scope>NUCLEOTIDE SEQUENCE</scope>
    <source>
        <strain evidence="1">Pdj_M5554</strain>
    </source>
</reference>
<evidence type="ECO:0000313" key="1">
    <source>
        <dbReference type="EMBL" id="MCJ8735677.1"/>
    </source>
</evidence>